<feature type="domain" description="Secretion system C-terminal sorting" evidence="2">
    <location>
        <begin position="162"/>
        <end position="229"/>
    </location>
</feature>
<evidence type="ECO:0000313" key="3">
    <source>
        <dbReference type="EMBL" id="TLV03888.1"/>
    </source>
</evidence>
<keyword evidence="1" id="KW-0732">Signal</keyword>
<evidence type="ECO:0000256" key="1">
    <source>
        <dbReference type="SAM" id="SignalP"/>
    </source>
</evidence>
<keyword evidence="4" id="KW-1185">Reference proteome</keyword>
<comment type="caution">
    <text evidence="3">The sequence shown here is derived from an EMBL/GenBank/DDBJ whole genome shotgun (WGS) entry which is preliminary data.</text>
</comment>
<evidence type="ECO:0000313" key="4">
    <source>
        <dbReference type="Proteomes" id="UP000306402"/>
    </source>
</evidence>
<dbReference type="InterPro" id="IPR026444">
    <property type="entry name" value="Secre_tail"/>
</dbReference>
<feature type="chain" id="PRO_5024314407" evidence="1">
    <location>
        <begin position="20"/>
        <end position="231"/>
    </location>
</feature>
<dbReference type="RefSeq" id="WP_138365097.1">
    <property type="nucleotide sequence ID" value="NZ_VCEJ01000002.1"/>
</dbReference>
<reference evidence="3 4" key="1">
    <citation type="submission" date="2019-05" db="EMBL/GenBank/DDBJ databases">
        <authorList>
            <person name="Qu J.-H."/>
        </authorList>
    </citation>
    <scope>NUCLEOTIDE SEQUENCE [LARGE SCALE GENOMIC DNA]</scope>
    <source>
        <strain evidence="3 4">T17</strain>
    </source>
</reference>
<evidence type="ECO:0000259" key="2">
    <source>
        <dbReference type="Pfam" id="PF18962"/>
    </source>
</evidence>
<name>A0A5R9L614_9BACT</name>
<dbReference type="Proteomes" id="UP000306402">
    <property type="component" value="Unassembled WGS sequence"/>
</dbReference>
<accession>A0A5R9L614</accession>
<feature type="signal peptide" evidence="1">
    <location>
        <begin position="1"/>
        <end position="19"/>
    </location>
</feature>
<dbReference type="OrthoDB" id="975579at2"/>
<dbReference type="AlphaFoldDB" id="A0A5R9L614"/>
<dbReference type="EMBL" id="VCEJ01000002">
    <property type="protein sequence ID" value="TLV03888.1"/>
    <property type="molecule type" value="Genomic_DNA"/>
</dbReference>
<protein>
    <submittedName>
        <fullName evidence="3">T9SS type A sorting domain-containing protein</fullName>
    </submittedName>
</protein>
<organism evidence="3 4">
    <name type="scientific">Dyadobacter luticola</name>
    <dbReference type="NCBI Taxonomy" id="1979387"/>
    <lineage>
        <taxon>Bacteria</taxon>
        <taxon>Pseudomonadati</taxon>
        <taxon>Bacteroidota</taxon>
        <taxon>Cytophagia</taxon>
        <taxon>Cytophagales</taxon>
        <taxon>Spirosomataceae</taxon>
        <taxon>Dyadobacter</taxon>
    </lineage>
</organism>
<proteinExistence type="predicted"/>
<dbReference type="NCBIfam" id="TIGR04183">
    <property type="entry name" value="Por_Secre_tail"/>
    <property type="match status" value="1"/>
</dbReference>
<sequence>MKKLYLTFGIVLVAFRLQAQQISPGAIYAASNSASAGGVSLDWVLGSINTQPELSVLPVKLISFEGQLTSTGDAEIHWKTAGESGNKGFELQKSTDGKIFEKIAWIDGAGDSNTEKDYHFTDRELRTTSYYRLKQFDWIGSFSMSRIISVVPAFESITQFSVYPNPSPDGNVQIKLPERTSMVSLVDSKGINVMQQANPSKENTFKLPVSGLYLLTVKTATEQKTIKIIRR</sequence>
<gene>
    <name evidence="3" type="ORF">FEN17_09950</name>
</gene>
<dbReference type="Pfam" id="PF18962">
    <property type="entry name" value="Por_Secre_tail"/>
    <property type="match status" value="1"/>
</dbReference>